<dbReference type="SUPFAM" id="SSF57783">
    <property type="entry name" value="Zinc beta-ribbon"/>
    <property type="match status" value="1"/>
</dbReference>
<feature type="region of interest" description="Disordered" evidence="1">
    <location>
        <begin position="274"/>
        <end position="295"/>
    </location>
</feature>
<dbReference type="Pfam" id="PF05272">
    <property type="entry name" value="VapE-like_dom"/>
    <property type="match status" value="1"/>
</dbReference>
<dbReference type="GO" id="GO:0008270">
    <property type="term" value="F:zinc ion binding"/>
    <property type="evidence" value="ECO:0007669"/>
    <property type="project" value="InterPro"/>
</dbReference>
<feature type="compositionally biased region" description="Basic and acidic residues" evidence="1">
    <location>
        <begin position="110"/>
        <end position="120"/>
    </location>
</feature>
<sequence>MNRKIDFPRIAQAALSRWNTLLPSWIPGGKVSGHEYFGLNPTRSDRHKGSFAVNINTGQWGDFSTGEKGGDFISLYAYLHSVRQKDAAIALAEIVGISDDVPANNNHAPAEPEGKPDSRKKSPWTPVLPVPQDAPKPPRAHVKRGIPDYVYRYLDADGLLIGYIYRFKTSTGGKETIPLSFCRNADTGDLQWRWVSFSEPRPIYKLDRLAKYPDRPVLLVEGEKCVDFAEPVIEGNFVVVSWPGGSKAIGKVDWSPLAGRSIYAWADCDSKREPLSKDDKANGVDPLTKPLLPESKQPGMRAMRDICRMLKDIDPDTDFKFVNIPKPGDKPDGWDVADAIDDGAQMNDLIAMINDVRTDKQQPKQQKQDGGLLMSNGRIVPCLSNIYDIISADINWRGVLAFNEFSYVICKRNKPPFTSSDSEEWDANDDVQTAMWLTRNYAFAPSPAQVAEAVEALARANTFHPVRDYLNSLEWDGQSRVDDWITDYIGAPKNDYIMRVSRWFLMGMVARVMEPGVKFDCCLVLEGAQGRRKSSMLRALAGEWFGDTDLDLHNKDSMNSIRGKWLYEFAELDSLARAEAARQKSFLSRQVDEFRPPYGRRDIRSPRQLVFGGSTNEWSWNKDTTGGRRFWPVVCDQEIDCEGLAAVRDQLFAEAYHLYKKGKRFWPTSEEQRTIFDPEQVKRHQHDSFIDMLEKYVEEQYDLFSMADAAYYLKIDPARLSRDVQTRIGKALQALGCTKKEKKTNAVSRFWYKPPERSEAGSSTGDSNGGERDIPF</sequence>
<reference evidence="3 4" key="1">
    <citation type="submission" date="2016-10" db="EMBL/GenBank/DDBJ databases">
        <authorList>
            <person name="de Groot N.N."/>
        </authorList>
    </citation>
    <scope>NUCLEOTIDE SEQUENCE [LARGE SCALE GENOMIC DNA]</scope>
    <source>
        <strain evidence="3 4">Nm22</strain>
    </source>
</reference>
<dbReference type="GO" id="GO:0003677">
    <property type="term" value="F:DNA binding"/>
    <property type="evidence" value="ECO:0007669"/>
    <property type="project" value="InterPro"/>
</dbReference>
<dbReference type="PANTHER" id="PTHR34985:SF1">
    <property type="entry name" value="SLR0554 PROTEIN"/>
    <property type="match status" value="1"/>
</dbReference>
<proteinExistence type="predicted"/>
<dbReference type="RefSeq" id="WP_090633362.1">
    <property type="nucleotide sequence ID" value="NZ_FOCP01000018.1"/>
</dbReference>
<organism evidence="3 4">
    <name type="scientific">Nitrosomonas marina</name>
    <dbReference type="NCBI Taxonomy" id="917"/>
    <lineage>
        <taxon>Bacteria</taxon>
        <taxon>Pseudomonadati</taxon>
        <taxon>Pseudomonadota</taxon>
        <taxon>Betaproteobacteria</taxon>
        <taxon>Nitrosomonadales</taxon>
        <taxon>Nitrosomonadaceae</taxon>
        <taxon>Nitrosomonas</taxon>
    </lineage>
</organism>
<evidence type="ECO:0000313" key="4">
    <source>
        <dbReference type="Proteomes" id="UP000199459"/>
    </source>
</evidence>
<feature type="region of interest" description="Disordered" evidence="1">
    <location>
        <begin position="748"/>
        <end position="776"/>
    </location>
</feature>
<gene>
    <name evidence="3" type="ORF">SAMN05216325_11842</name>
</gene>
<dbReference type="EMBL" id="FOCP01000018">
    <property type="protein sequence ID" value="SEN43791.1"/>
    <property type="molecule type" value="Genomic_DNA"/>
</dbReference>
<dbReference type="OrthoDB" id="784829at2"/>
<dbReference type="GO" id="GO:0006260">
    <property type="term" value="P:DNA replication"/>
    <property type="evidence" value="ECO:0007669"/>
    <property type="project" value="InterPro"/>
</dbReference>
<feature type="region of interest" description="Disordered" evidence="1">
    <location>
        <begin position="101"/>
        <end position="141"/>
    </location>
</feature>
<feature type="compositionally biased region" description="Pro residues" evidence="1">
    <location>
        <begin position="126"/>
        <end position="137"/>
    </location>
</feature>
<dbReference type="Gene3D" id="3.90.580.10">
    <property type="entry name" value="Zinc finger, CHC2-type domain"/>
    <property type="match status" value="1"/>
</dbReference>
<evidence type="ECO:0000259" key="2">
    <source>
        <dbReference type="Pfam" id="PF05272"/>
    </source>
</evidence>
<dbReference type="InterPro" id="IPR007936">
    <property type="entry name" value="VapE-like_dom"/>
</dbReference>
<evidence type="ECO:0000313" key="3">
    <source>
        <dbReference type="EMBL" id="SEN43791.1"/>
    </source>
</evidence>
<name>A0A1H8GI11_9PROT</name>
<feature type="domain" description="Virulence-associated protein E-like" evidence="2">
    <location>
        <begin position="470"/>
        <end position="681"/>
    </location>
</feature>
<dbReference type="InterPro" id="IPR036977">
    <property type="entry name" value="DNA_primase_Znf_CHC2"/>
</dbReference>
<accession>A0A1H8GI11</accession>
<protein>
    <submittedName>
        <fullName evidence="3">Predicted P-loop ATPase and inactivated derivatives</fullName>
    </submittedName>
</protein>
<dbReference type="AlphaFoldDB" id="A0A1H8GI11"/>
<dbReference type="Proteomes" id="UP000199459">
    <property type="component" value="Unassembled WGS sequence"/>
</dbReference>
<dbReference type="PANTHER" id="PTHR34985">
    <property type="entry name" value="SLR0554 PROTEIN"/>
    <property type="match status" value="1"/>
</dbReference>
<evidence type="ECO:0000256" key="1">
    <source>
        <dbReference type="SAM" id="MobiDB-lite"/>
    </source>
</evidence>